<dbReference type="AlphaFoldDB" id="A0A103XQ02"/>
<dbReference type="Pfam" id="PF07645">
    <property type="entry name" value="EGF_CA"/>
    <property type="match status" value="2"/>
</dbReference>
<protein>
    <submittedName>
        <fullName evidence="5">EGF-like calcium-binding</fullName>
    </submittedName>
</protein>
<dbReference type="InterPro" id="IPR001881">
    <property type="entry name" value="EGF-like_Ca-bd_dom"/>
</dbReference>
<dbReference type="SMART" id="SM00179">
    <property type="entry name" value="EGF_CA"/>
    <property type="match status" value="2"/>
</dbReference>
<evidence type="ECO:0000256" key="3">
    <source>
        <dbReference type="PROSITE-ProRule" id="PRU00076"/>
    </source>
</evidence>
<dbReference type="FunFam" id="2.10.25.10:FF:000355">
    <property type="entry name" value="Wall-associated receptor kinase 3"/>
    <property type="match status" value="1"/>
</dbReference>
<dbReference type="InterPro" id="IPR000152">
    <property type="entry name" value="EGF-type_Asp/Asn_hydroxyl_site"/>
</dbReference>
<evidence type="ECO:0000259" key="4">
    <source>
        <dbReference type="PROSITE" id="PS50026"/>
    </source>
</evidence>
<evidence type="ECO:0000313" key="6">
    <source>
        <dbReference type="Proteomes" id="UP000243975"/>
    </source>
</evidence>
<reference evidence="5 6" key="1">
    <citation type="journal article" date="2016" name="Sci. Rep.">
        <title>The genome sequence of the outbreeding globe artichoke constructed de novo incorporating a phase-aware low-pass sequencing strategy of F1 progeny.</title>
        <authorList>
            <person name="Scaglione D."/>
            <person name="Reyes-Chin-Wo S."/>
            <person name="Acquadro A."/>
            <person name="Froenicke L."/>
            <person name="Portis E."/>
            <person name="Beitel C."/>
            <person name="Tirone M."/>
            <person name="Mauro R."/>
            <person name="Lo Monaco A."/>
            <person name="Mauromicale G."/>
            <person name="Faccioli P."/>
            <person name="Cattivelli L."/>
            <person name="Rieseberg L."/>
            <person name="Michelmore R."/>
            <person name="Lanteri S."/>
        </authorList>
    </citation>
    <scope>NUCLEOTIDE SEQUENCE [LARGE SCALE GENOMIC DNA]</scope>
    <source>
        <strain evidence="5">2C</strain>
    </source>
</reference>
<proteinExistence type="predicted"/>
<organism evidence="5 6">
    <name type="scientific">Cynara cardunculus var. scolymus</name>
    <name type="common">Globe artichoke</name>
    <name type="synonym">Cynara scolymus</name>
    <dbReference type="NCBI Taxonomy" id="59895"/>
    <lineage>
        <taxon>Eukaryota</taxon>
        <taxon>Viridiplantae</taxon>
        <taxon>Streptophyta</taxon>
        <taxon>Embryophyta</taxon>
        <taxon>Tracheophyta</taxon>
        <taxon>Spermatophyta</taxon>
        <taxon>Magnoliopsida</taxon>
        <taxon>eudicotyledons</taxon>
        <taxon>Gunneridae</taxon>
        <taxon>Pentapetalae</taxon>
        <taxon>asterids</taxon>
        <taxon>campanulids</taxon>
        <taxon>Asterales</taxon>
        <taxon>Asteraceae</taxon>
        <taxon>Carduoideae</taxon>
        <taxon>Cardueae</taxon>
        <taxon>Carduinae</taxon>
        <taxon>Cynara</taxon>
    </lineage>
</organism>
<comment type="caution">
    <text evidence="3">Lacks conserved residue(s) required for the propagation of feature annotation.</text>
</comment>
<evidence type="ECO:0000313" key="5">
    <source>
        <dbReference type="EMBL" id="KVH94793.1"/>
    </source>
</evidence>
<comment type="caution">
    <text evidence="5">The sequence shown here is derived from an EMBL/GenBank/DDBJ whole genome shotgun (WGS) entry which is preliminary data.</text>
</comment>
<dbReference type="Gene3D" id="2.10.25.10">
    <property type="entry name" value="Laminin"/>
    <property type="match status" value="2"/>
</dbReference>
<dbReference type="PROSITE" id="PS00010">
    <property type="entry name" value="ASX_HYDROXYL"/>
    <property type="match status" value="1"/>
</dbReference>
<dbReference type="Proteomes" id="UP000243975">
    <property type="component" value="Unassembled WGS sequence"/>
</dbReference>
<keyword evidence="1 3" id="KW-0245">EGF-like domain</keyword>
<keyword evidence="6" id="KW-1185">Reference proteome</keyword>
<dbReference type="SMART" id="SM00181">
    <property type="entry name" value="EGF"/>
    <property type="match status" value="2"/>
</dbReference>
<dbReference type="GO" id="GO:0005509">
    <property type="term" value="F:calcium ion binding"/>
    <property type="evidence" value="ECO:0007669"/>
    <property type="project" value="InterPro"/>
</dbReference>
<gene>
    <name evidence="5" type="ORF">Ccrd_003142</name>
</gene>
<name>A0A103XQ02_CYNCS</name>
<keyword evidence="2" id="KW-1015">Disulfide bond</keyword>
<dbReference type="EMBL" id="LEKV01004525">
    <property type="protein sequence ID" value="KVH94793.1"/>
    <property type="molecule type" value="Genomic_DNA"/>
</dbReference>
<dbReference type="InterPro" id="IPR000742">
    <property type="entry name" value="EGF"/>
</dbReference>
<dbReference type="PANTHER" id="PTHR33491">
    <property type="entry name" value="OSJNBA0016N04.9 PROTEIN"/>
    <property type="match status" value="1"/>
</dbReference>
<dbReference type="PROSITE" id="PS50026">
    <property type="entry name" value="EGF_3"/>
    <property type="match status" value="2"/>
</dbReference>
<dbReference type="OMA" id="ECQLRIQ"/>
<feature type="domain" description="EGF-like" evidence="4">
    <location>
        <begin position="230"/>
        <end position="275"/>
    </location>
</feature>
<dbReference type="CDD" id="cd00054">
    <property type="entry name" value="EGF_CA"/>
    <property type="match status" value="1"/>
</dbReference>
<accession>A0A103XQ02</accession>
<feature type="domain" description="EGF-like" evidence="4">
    <location>
        <begin position="276"/>
        <end position="310"/>
    </location>
</feature>
<dbReference type="PROSITE" id="PS01187">
    <property type="entry name" value="EGF_CA"/>
    <property type="match status" value="1"/>
</dbReference>
<dbReference type="Gramene" id="KVH94793">
    <property type="protein sequence ID" value="KVH94793"/>
    <property type="gene ID" value="Ccrd_003142"/>
</dbReference>
<dbReference type="SUPFAM" id="SSF57196">
    <property type="entry name" value="EGF/Laminin"/>
    <property type="match status" value="1"/>
</dbReference>
<evidence type="ECO:0000256" key="1">
    <source>
        <dbReference type="ARBA" id="ARBA00022536"/>
    </source>
</evidence>
<dbReference type="InterPro" id="IPR018097">
    <property type="entry name" value="EGF_Ca-bd_CS"/>
</dbReference>
<evidence type="ECO:0000256" key="2">
    <source>
        <dbReference type="ARBA" id="ARBA00023157"/>
    </source>
</evidence>
<dbReference type="InterPro" id="IPR049883">
    <property type="entry name" value="NOTCH1_EGF-like"/>
</dbReference>
<sequence length="338" mass="37049">MLSHVQWFNLDNIKGPGFDVYCDTSSDPPRASLESKSNSSIKQISDSTVRISNTVSTRCYSPDGIIQSGVTFSPNFNNTPYTISEVNKLTVIGCNEYAWVTSKMRPTGCLVICYNEEDDIGDDCSGNACCQSSIPEPINYYVTQFYALQDSDFSNNGSRNPNITPRPLLSEVLGMSNRETLNPCTYAFVGDVEAFKFNGTTVLNDTSLAKKIEANVPIVLDWAIGDLSCNEAEAINGTACQSNSMCVNSKKETGGYRCKCNEGYEGNPYLSPGCQDIDECKDKLQFPCYGTCVNIPGNYTCKCKQGYSGDAKIKGGCSRKIPILQLTLGKFYLFLLLL</sequence>